<evidence type="ECO:0000313" key="1">
    <source>
        <dbReference type="EMBL" id="AFG38809.1"/>
    </source>
</evidence>
<dbReference type="Proteomes" id="UP000007383">
    <property type="component" value="Chromosome"/>
</dbReference>
<name>H9UMR6_SPIAZ</name>
<dbReference type="HOGENOM" id="CLU_203717_0_0_12"/>
<accession>H9UMR6</accession>
<gene>
    <name evidence="1" type="ordered locus">Spiaf_2785</name>
</gene>
<proteinExistence type="predicted"/>
<reference evidence="2" key="1">
    <citation type="journal article" date="2013" name="Stand. Genomic Sci.">
        <title>Complete genome sequence of the halophilic bacterium Spirochaeta africana type strain (Z-7692(T)) from the alkaline Lake Magadi in the East African Rift.</title>
        <authorList>
            <person name="Liolos K."/>
            <person name="Abt B."/>
            <person name="Scheuner C."/>
            <person name="Teshima H."/>
            <person name="Held B."/>
            <person name="Lapidus A."/>
            <person name="Nolan M."/>
            <person name="Lucas S."/>
            <person name="Deshpande S."/>
            <person name="Cheng J.F."/>
            <person name="Tapia R."/>
            <person name="Goodwin L.A."/>
            <person name="Pitluck S."/>
            <person name="Pagani I."/>
            <person name="Ivanova N."/>
            <person name="Mavromatis K."/>
            <person name="Mikhailova N."/>
            <person name="Huntemann M."/>
            <person name="Pati A."/>
            <person name="Chen A."/>
            <person name="Palaniappan K."/>
            <person name="Land M."/>
            <person name="Rohde M."/>
            <person name="Tindall B.J."/>
            <person name="Detter J.C."/>
            <person name="Goker M."/>
            <person name="Bristow J."/>
            <person name="Eisen J.A."/>
            <person name="Markowitz V."/>
            <person name="Hugenholtz P."/>
            <person name="Woyke T."/>
            <person name="Klenk H.P."/>
            <person name="Kyrpides N.C."/>
        </authorList>
    </citation>
    <scope>NUCLEOTIDE SEQUENCE</scope>
    <source>
        <strain evidence="2">ATCC 700263 / DSM 8902 / Z-7692</strain>
    </source>
</reference>
<dbReference type="RefSeq" id="WP_014456791.1">
    <property type="nucleotide sequence ID" value="NC_017098.1"/>
</dbReference>
<dbReference type="STRING" id="889378.Spiaf_2785"/>
<organism evidence="1 2">
    <name type="scientific">Spirochaeta africana (strain ATCC 700263 / DSM 8902 / Z-7692)</name>
    <dbReference type="NCBI Taxonomy" id="889378"/>
    <lineage>
        <taxon>Bacteria</taxon>
        <taxon>Pseudomonadati</taxon>
        <taxon>Spirochaetota</taxon>
        <taxon>Spirochaetia</taxon>
        <taxon>Spirochaetales</taxon>
        <taxon>Spirochaetaceae</taxon>
        <taxon>Spirochaeta</taxon>
    </lineage>
</organism>
<dbReference type="EMBL" id="CP003282">
    <property type="protein sequence ID" value="AFG38809.1"/>
    <property type="molecule type" value="Genomic_DNA"/>
</dbReference>
<keyword evidence="2" id="KW-1185">Reference proteome</keyword>
<dbReference type="AlphaFoldDB" id="H9UMR6"/>
<protein>
    <submittedName>
        <fullName evidence="1">Uncharacterized protein</fullName>
    </submittedName>
</protein>
<dbReference type="KEGG" id="sfc:Spiaf_2785"/>
<dbReference type="eggNOG" id="ENOG5033J3G">
    <property type="taxonomic scope" value="Bacteria"/>
</dbReference>
<evidence type="ECO:0000313" key="2">
    <source>
        <dbReference type="Proteomes" id="UP000007383"/>
    </source>
</evidence>
<sequence>MAAGKVSKNARREGAKELTSKWGGKITMKSVFENGKMRHFAVCDKTGNQARKPRDLM</sequence>